<evidence type="ECO:0000256" key="9">
    <source>
        <dbReference type="ARBA" id="ARBA00022777"/>
    </source>
</evidence>
<dbReference type="Gene3D" id="3.40.50.300">
    <property type="entry name" value="P-loop containing nucleotide triphosphate hydrolases"/>
    <property type="match status" value="1"/>
</dbReference>
<evidence type="ECO:0000256" key="8">
    <source>
        <dbReference type="ARBA" id="ARBA00022741"/>
    </source>
</evidence>
<comment type="similarity">
    <text evidence="3">Belongs to the inositol phosphokinase (IPK) family.</text>
</comment>
<dbReference type="Pfam" id="PF03770">
    <property type="entry name" value="IPK"/>
    <property type="match status" value="1"/>
</dbReference>
<dbReference type="GO" id="GO:0005849">
    <property type="term" value="C:mRNA cleavage factor complex"/>
    <property type="evidence" value="ECO:0007669"/>
    <property type="project" value="UniProtKB-UniRule"/>
</dbReference>
<evidence type="ECO:0000256" key="4">
    <source>
        <dbReference type="ARBA" id="ARBA00018706"/>
    </source>
</evidence>
<dbReference type="AlphaFoldDB" id="A0AAV9H1K5"/>
<evidence type="ECO:0000256" key="6">
    <source>
        <dbReference type="ARBA" id="ARBA00022664"/>
    </source>
</evidence>
<evidence type="ECO:0000256" key="13">
    <source>
        <dbReference type="SAM" id="MobiDB-lite"/>
    </source>
</evidence>
<evidence type="ECO:0000256" key="11">
    <source>
        <dbReference type="ARBA" id="ARBA00023242"/>
    </source>
</evidence>
<evidence type="ECO:0000313" key="16">
    <source>
        <dbReference type="Proteomes" id="UP001321760"/>
    </source>
</evidence>
<dbReference type="InterPro" id="IPR028606">
    <property type="entry name" value="Clp1"/>
</dbReference>
<feature type="domain" description="AAA+ ATPase" evidence="14">
    <location>
        <begin position="502"/>
        <end position="745"/>
    </location>
</feature>
<keyword evidence="11 12" id="KW-0539">Nucleus</keyword>
<dbReference type="SUPFAM" id="SSF52540">
    <property type="entry name" value="P-loop containing nucleoside triphosphate hydrolases"/>
    <property type="match status" value="1"/>
</dbReference>
<dbReference type="GO" id="GO:0032958">
    <property type="term" value="P:inositol phosphate biosynthetic process"/>
    <property type="evidence" value="ECO:0007669"/>
    <property type="project" value="InterPro"/>
</dbReference>
<feature type="region of interest" description="Disordered" evidence="13">
    <location>
        <begin position="297"/>
        <end position="328"/>
    </location>
</feature>
<evidence type="ECO:0000313" key="15">
    <source>
        <dbReference type="EMBL" id="KAK4454197.1"/>
    </source>
</evidence>
<dbReference type="InterPro" id="IPR038286">
    <property type="entry name" value="IPK_sf"/>
</dbReference>
<dbReference type="InterPro" id="IPR027417">
    <property type="entry name" value="P-loop_NTPase"/>
</dbReference>
<dbReference type="GO" id="GO:0005524">
    <property type="term" value="F:ATP binding"/>
    <property type="evidence" value="ECO:0007669"/>
    <property type="project" value="UniProtKB-UniRule"/>
</dbReference>
<comment type="function">
    <text evidence="1">Polynucleotide 5'-kinase involved in rRNA processing.</text>
</comment>
<keyword evidence="8 12" id="KW-0547">Nucleotide-binding</keyword>
<dbReference type="Gene3D" id="3.30.470.160">
    <property type="entry name" value="Inositol polyphosphate kinase"/>
    <property type="match status" value="1"/>
</dbReference>
<organism evidence="15 16">
    <name type="scientific">Podospora aff. communis PSN243</name>
    <dbReference type="NCBI Taxonomy" id="3040156"/>
    <lineage>
        <taxon>Eukaryota</taxon>
        <taxon>Fungi</taxon>
        <taxon>Dikarya</taxon>
        <taxon>Ascomycota</taxon>
        <taxon>Pezizomycotina</taxon>
        <taxon>Sordariomycetes</taxon>
        <taxon>Sordariomycetidae</taxon>
        <taxon>Sordariales</taxon>
        <taxon>Podosporaceae</taxon>
        <taxon>Podospora</taxon>
    </lineage>
</organism>
<comment type="similarity">
    <text evidence="12">Belongs to the Clp1 family. Clp1 subfamily.</text>
</comment>
<reference evidence="15" key="2">
    <citation type="submission" date="2023-05" db="EMBL/GenBank/DDBJ databases">
        <authorList>
            <consortium name="Lawrence Berkeley National Laboratory"/>
            <person name="Steindorff A."/>
            <person name="Hensen N."/>
            <person name="Bonometti L."/>
            <person name="Westerberg I."/>
            <person name="Brannstrom I.O."/>
            <person name="Guillou S."/>
            <person name="Cros-Aarteil S."/>
            <person name="Calhoun S."/>
            <person name="Haridas S."/>
            <person name="Kuo A."/>
            <person name="Mondo S."/>
            <person name="Pangilinan J."/>
            <person name="Riley R."/>
            <person name="Labutti K."/>
            <person name="Andreopoulos B."/>
            <person name="Lipzen A."/>
            <person name="Chen C."/>
            <person name="Yanf M."/>
            <person name="Daum C."/>
            <person name="Ng V."/>
            <person name="Clum A."/>
            <person name="Ohm R."/>
            <person name="Martin F."/>
            <person name="Silar P."/>
            <person name="Natvig D."/>
            <person name="Lalanne C."/>
            <person name="Gautier V."/>
            <person name="Ament-Velasquez S.L."/>
            <person name="Kruys A."/>
            <person name="Hutchinson M.I."/>
            <person name="Powell A.J."/>
            <person name="Barry K."/>
            <person name="Miller A.N."/>
            <person name="Grigoriev I.V."/>
            <person name="Debuchy R."/>
            <person name="Gladieux P."/>
            <person name="Thoren M.H."/>
            <person name="Johannesson H."/>
        </authorList>
    </citation>
    <scope>NUCLEOTIDE SEQUENCE</scope>
    <source>
        <strain evidence="15">PSN243</strain>
    </source>
</reference>
<evidence type="ECO:0000256" key="1">
    <source>
        <dbReference type="ARBA" id="ARBA00003798"/>
    </source>
</evidence>
<feature type="binding site" evidence="12">
    <location>
        <position position="444"/>
    </location>
    <ligand>
        <name>ATP</name>
        <dbReference type="ChEBI" id="CHEBI:30616"/>
    </ligand>
</feature>
<gene>
    <name evidence="12" type="primary">CLP1</name>
    <name evidence="15" type="ORF">QBC34DRAFT_445728</name>
</gene>
<dbReference type="GO" id="GO:0051731">
    <property type="term" value="F:polynucleotide 5'-hydroxyl-kinase activity"/>
    <property type="evidence" value="ECO:0007669"/>
    <property type="project" value="InterPro"/>
</dbReference>
<dbReference type="PANTHER" id="PTHR12755">
    <property type="entry name" value="CLEAVAGE/POLYADENYLATION FACTOR IA SUBUNIT CLP1P"/>
    <property type="match status" value="1"/>
</dbReference>
<reference evidence="15" key="1">
    <citation type="journal article" date="2023" name="Mol. Phylogenet. Evol.">
        <title>Genome-scale phylogeny and comparative genomics of the fungal order Sordariales.</title>
        <authorList>
            <person name="Hensen N."/>
            <person name="Bonometti L."/>
            <person name="Westerberg I."/>
            <person name="Brannstrom I.O."/>
            <person name="Guillou S."/>
            <person name="Cros-Aarteil S."/>
            <person name="Calhoun S."/>
            <person name="Haridas S."/>
            <person name="Kuo A."/>
            <person name="Mondo S."/>
            <person name="Pangilinan J."/>
            <person name="Riley R."/>
            <person name="LaButti K."/>
            <person name="Andreopoulos B."/>
            <person name="Lipzen A."/>
            <person name="Chen C."/>
            <person name="Yan M."/>
            <person name="Daum C."/>
            <person name="Ng V."/>
            <person name="Clum A."/>
            <person name="Steindorff A."/>
            <person name="Ohm R.A."/>
            <person name="Martin F."/>
            <person name="Silar P."/>
            <person name="Natvig D.O."/>
            <person name="Lalanne C."/>
            <person name="Gautier V."/>
            <person name="Ament-Velasquez S.L."/>
            <person name="Kruys A."/>
            <person name="Hutchinson M.I."/>
            <person name="Powell A.J."/>
            <person name="Barry K."/>
            <person name="Miller A.N."/>
            <person name="Grigoriev I.V."/>
            <person name="Debuchy R."/>
            <person name="Gladieux P."/>
            <person name="Hiltunen Thoren M."/>
            <person name="Johannesson H."/>
        </authorList>
    </citation>
    <scope>NUCLEOTIDE SEQUENCE</scope>
    <source>
        <strain evidence="15">PSN243</strain>
    </source>
</reference>
<protein>
    <recommendedName>
        <fullName evidence="5">Polynucleotide 5'-hydroxyl-kinase GRC3</fullName>
    </recommendedName>
    <alternativeName>
        <fullName evidence="4">Polynucleotide 5'-hydroxyl-kinase grc3</fullName>
    </alternativeName>
</protein>
<dbReference type="InterPro" id="IPR038238">
    <property type="entry name" value="Clp1_C_sf"/>
</dbReference>
<dbReference type="HAMAP" id="MF_03035">
    <property type="entry name" value="Clp1"/>
    <property type="match status" value="1"/>
</dbReference>
<comment type="subcellular location">
    <subcellularLocation>
        <location evidence="2 12">Nucleus</location>
    </subcellularLocation>
</comment>
<dbReference type="EMBL" id="MU865917">
    <property type="protein sequence ID" value="KAK4454197.1"/>
    <property type="molecule type" value="Genomic_DNA"/>
</dbReference>
<evidence type="ECO:0000259" key="14">
    <source>
        <dbReference type="SMART" id="SM00382"/>
    </source>
</evidence>
<evidence type="ECO:0000256" key="10">
    <source>
        <dbReference type="ARBA" id="ARBA00022840"/>
    </source>
</evidence>
<evidence type="ECO:0000256" key="3">
    <source>
        <dbReference type="ARBA" id="ARBA00007374"/>
    </source>
</evidence>
<proteinExistence type="inferred from homology"/>
<dbReference type="InterPro" id="IPR005522">
    <property type="entry name" value="IPK"/>
</dbReference>
<dbReference type="Pfam" id="PF06807">
    <property type="entry name" value="Clp1"/>
    <property type="match status" value="1"/>
</dbReference>
<dbReference type="InterPro" id="IPR045116">
    <property type="entry name" value="Clp1/Grc3"/>
</dbReference>
<keyword evidence="16" id="KW-1185">Reference proteome</keyword>
<comment type="subunit">
    <text evidence="12">Component of a pre-mRNA cleavage factor complex. Interacts directly with PCF11.</text>
</comment>
<feature type="binding site" evidence="12">
    <location>
        <position position="405"/>
    </location>
    <ligand>
        <name>ATP</name>
        <dbReference type="ChEBI" id="CHEBI:30616"/>
    </ligand>
</feature>
<dbReference type="InterPro" id="IPR038239">
    <property type="entry name" value="Clp1_N_sf"/>
</dbReference>
<dbReference type="InterPro" id="IPR003593">
    <property type="entry name" value="AAA+_ATPase"/>
</dbReference>
<keyword evidence="6 12" id="KW-0507">mRNA processing</keyword>
<evidence type="ECO:0000256" key="2">
    <source>
        <dbReference type="ARBA" id="ARBA00004123"/>
    </source>
</evidence>
<feature type="binding site" evidence="12">
    <location>
        <begin position="513"/>
        <end position="518"/>
    </location>
    <ligand>
        <name>ATP</name>
        <dbReference type="ChEBI" id="CHEBI:30616"/>
    </ligand>
</feature>
<evidence type="ECO:0000256" key="5">
    <source>
        <dbReference type="ARBA" id="ARBA00019824"/>
    </source>
</evidence>
<sequence>MMSNKPLPNHADLQPYNYAVAGHDGTLCDPDGELFIKPCTQQEIEFYETAFKDHAAFADLMPVYLGTLSLNDVTDVQSINEQLPGVADHMSAHMKEEAVHMAHDVAAKAAAEAAAEPQENDNIRWRPNKNRKIATNKSVVLENAAYGFTRPNILDAKLGKRLWADDAPLEKRKRFDEISKATTNGSHGFRIAGMRVYKGSENPAELDQEGYKVYDKDYGRLTVNRDNIVTEMKRFIFNPAAGIDEDLGKIIAGAFLEDLKRVERVLASEESRMYSASLLFTFEGDGEVLRAAIEQTMPSTTSSQGDKEKNGQTAAASKPKGADIPGLSTSRVDSAIVLDDDGEMLAVDEEMEDDDEMSNLPRIYSLKLIDFAHASWVPGQGPDENNLFGPVASDNKTITLQPYWEWRFSVTRNASVTVRLLSGTADRDGTELALNRAYKFSNTKSYIYTLQGCTLEIKGSCESRVAEYPKPEESPLLTYVNMHFALQDERKKAETTPGAQVQGPRVMICGRAGSGKTSLARKLVGWATRMGSQPLMANLDPNEGLLSLPGTLSAAVYGTLMDVEEPAGGFGIGSTPSSGPGAVPVKVPVVYYYGREKVEDDVPHWRDLTRKLASSVRAKLNKDKDVRASGAVIDAPSLGDGKEGLDLLAFAINEFSANIIIVLGSPQMGEDLQRRLAEEKTALGEPIIVVPLEASDGVAERDDQFMRATRDAAIKEFFFGDAKRTLSPSTQSIGFDDVAIFKAPDESEAYEGQPVLEAAEISAEMSHWTLAVMNASVNDPPETIRQAPVIGFIAIADVDEDRRRLKVLSPTSGRLGNQPLVWGRWPEPYINLLG</sequence>
<comment type="caution">
    <text evidence="15">The sequence shown here is derived from an EMBL/GenBank/DDBJ whole genome shotgun (WGS) entry which is preliminary data.</text>
</comment>
<dbReference type="Gene3D" id="2.40.30.330">
    <property type="entry name" value="Pre-mRNA cleavage complex subunit Clp1, C-terminal domain"/>
    <property type="match status" value="1"/>
</dbReference>
<name>A0AAV9H1K5_9PEZI</name>
<evidence type="ECO:0000256" key="12">
    <source>
        <dbReference type="HAMAP-Rule" id="MF_03035"/>
    </source>
</evidence>
<dbReference type="InterPro" id="IPR010655">
    <property type="entry name" value="Clp1_C"/>
</dbReference>
<keyword evidence="10 12" id="KW-0067">ATP-binding</keyword>
<evidence type="ECO:0000256" key="7">
    <source>
        <dbReference type="ARBA" id="ARBA00022679"/>
    </source>
</evidence>
<keyword evidence="7" id="KW-0808">Transferase</keyword>
<dbReference type="Pfam" id="PF16573">
    <property type="entry name" value="CLP1_N"/>
    <property type="match status" value="1"/>
</dbReference>
<dbReference type="InterPro" id="IPR032324">
    <property type="entry name" value="Clp1_N"/>
</dbReference>
<dbReference type="PANTHER" id="PTHR12755:SF6">
    <property type="entry name" value="POLYRIBONUCLEOTIDE 5'-HYDROXYL-KINASE CLP1"/>
    <property type="match status" value="1"/>
</dbReference>
<dbReference type="InterPro" id="IPR032319">
    <property type="entry name" value="CLP1_P"/>
</dbReference>
<dbReference type="Pfam" id="PF16575">
    <property type="entry name" value="CLP1_P"/>
    <property type="match status" value="1"/>
</dbReference>
<comment type="function">
    <text evidence="12">Required for endonucleolytic cleavage during polyadenylation-dependent pre-mRNA 3'-end formation.</text>
</comment>
<dbReference type="Gene3D" id="2.60.120.1030">
    <property type="entry name" value="Clp1, DNA binding domain"/>
    <property type="match status" value="1"/>
</dbReference>
<dbReference type="SMART" id="SM00382">
    <property type="entry name" value="AAA"/>
    <property type="match status" value="1"/>
</dbReference>
<dbReference type="GO" id="GO:0006388">
    <property type="term" value="P:tRNA splicing, via endonucleolytic cleavage and ligation"/>
    <property type="evidence" value="ECO:0007669"/>
    <property type="project" value="TreeGrafter"/>
</dbReference>
<dbReference type="GO" id="GO:0031124">
    <property type="term" value="P:mRNA 3'-end processing"/>
    <property type="evidence" value="ECO:0007669"/>
    <property type="project" value="UniProtKB-UniRule"/>
</dbReference>
<dbReference type="Proteomes" id="UP001321760">
    <property type="component" value="Unassembled WGS sequence"/>
</dbReference>
<accession>A0AAV9H1K5</accession>
<keyword evidence="9 15" id="KW-0418">Kinase</keyword>
<dbReference type="SUPFAM" id="SSF56104">
    <property type="entry name" value="SAICAR synthase-like"/>
    <property type="match status" value="1"/>
</dbReference>